<evidence type="ECO:0000256" key="13">
    <source>
        <dbReference type="RuleBase" id="RU000504"/>
    </source>
</evidence>
<accession>A0A7Y9QWT6</accession>
<keyword evidence="7 13" id="KW-0418">Kinase</keyword>
<dbReference type="Proteomes" id="UP000518288">
    <property type="component" value="Unassembled WGS sequence"/>
</dbReference>
<comment type="caution">
    <text evidence="16">The sequence shown here is derived from an EMBL/GenBank/DDBJ whole genome shotgun (WGS) entry which is preliminary data.</text>
</comment>
<evidence type="ECO:0000313" key="17">
    <source>
        <dbReference type="Proteomes" id="UP000518288"/>
    </source>
</evidence>
<dbReference type="UniPathway" id="UPA00109">
    <property type="reaction ID" value="UER00188"/>
</dbReference>
<keyword evidence="5" id="KW-0479">Metal-binding</keyword>
<keyword evidence="10 13" id="KW-0324">Glycolysis</keyword>
<dbReference type="InterPro" id="IPR011037">
    <property type="entry name" value="Pyrv_Knase-like_insert_dom_sf"/>
</dbReference>
<evidence type="ECO:0000256" key="1">
    <source>
        <dbReference type="ARBA" id="ARBA00004997"/>
    </source>
</evidence>
<dbReference type="GO" id="GO:0004743">
    <property type="term" value="F:pyruvate kinase activity"/>
    <property type="evidence" value="ECO:0007669"/>
    <property type="project" value="UniProtKB-UniRule"/>
</dbReference>
<evidence type="ECO:0000259" key="14">
    <source>
        <dbReference type="Pfam" id="PF00224"/>
    </source>
</evidence>
<reference evidence="16 17" key="1">
    <citation type="submission" date="2020-07" db="EMBL/GenBank/DDBJ databases">
        <title>Genomic Encyclopedia of Archaeal and Bacterial Type Strains, Phase II (KMG-II): from individual species to whole genera.</title>
        <authorList>
            <person name="Goeker M."/>
        </authorList>
    </citation>
    <scope>NUCLEOTIDE SEQUENCE [LARGE SCALE GENOMIC DNA]</scope>
    <source>
        <strain evidence="16 17">DSM 21226</strain>
    </source>
</reference>
<comment type="similarity">
    <text evidence="2 13">Belongs to the pyruvate kinase family.</text>
</comment>
<sequence length="476" mass="51096">MPRNTKIVATLGPASSDPAVLERLIRAGVDVVRLNFSHGKAQDHIDRATLVREVAARVGKPVAIMADLQGPKIRVGKFAEGKVMLENGEKFVLDASRTEPGDIAGVGLDYKELPRDVRPGDTLLLNDGLIVLVVELVRGDKVHTVVKVGGELSNNKGINKQGGGLTAPALTSKDMEDIKTAMSFQCEYLAVSFPKSAIDMEMARQLANVAGEPWRHKPGMIAKIERTEAIPQLEAIMKASDGIMVARGDLAVEVGNAAVPALQKRMIRMARAMDKVAITATQMMESMIQNPVPTRAEVSDVANAVLDGTDAVMLSAETAAGKYPVETVEQMVAIAMAAEAAEEVKLDADFTNKTFARIDQSIAMGALFTAHHLGCKAILALTESGSTALWMSRYKTDVPIYALTTQVLSERKMALYRNVRPILMAKFEDRDTALAAAEALLVDRGVLKPGDTYAITCGEPMGYPGGTNMLKVCRVG</sequence>
<dbReference type="PANTHER" id="PTHR11817">
    <property type="entry name" value="PYRUVATE KINASE"/>
    <property type="match status" value="1"/>
</dbReference>
<keyword evidence="17" id="KW-1185">Reference proteome</keyword>
<dbReference type="Gene3D" id="3.20.20.60">
    <property type="entry name" value="Phosphoenolpyruvate-binding domains"/>
    <property type="match status" value="1"/>
</dbReference>
<dbReference type="GO" id="GO:0030955">
    <property type="term" value="F:potassium ion binding"/>
    <property type="evidence" value="ECO:0007669"/>
    <property type="project" value="UniProtKB-UniRule"/>
</dbReference>
<dbReference type="InterPro" id="IPR036918">
    <property type="entry name" value="Pyrv_Knase_C_sf"/>
</dbReference>
<dbReference type="NCBIfam" id="NF004491">
    <property type="entry name" value="PRK05826.1"/>
    <property type="match status" value="1"/>
</dbReference>
<dbReference type="InterPro" id="IPR040442">
    <property type="entry name" value="Pyrv_kinase-like_dom_sf"/>
</dbReference>
<evidence type="ECO:0000256" key="8">
    <source>
        <dbReference type="ARBA" id="ARBA00022840"/>
    </source>
</evidence>
<keyword evidence="4 13" id="KW-0808">Transferase</keyword>
<evidence type="ECO:0000256" key="5">
    <source>
        <dbReference type="ARBA" id="ARBA00022723"/>
    </source>
</evidence>
<dbReference type="Pfam" id="PF00224">
    <property type="entry name" value="PK"/>
    <property type="match status" value="1"/>
</dbReference>
<gene>
    <name evidence="16" type="ORF">BDD16_001903</name>
</gene>
<name>A0A7Y9QWT6_9BURK</name>
<dbReference type="InterPro" id="IPR015795">
    <property type="entry name" value="Pyrv_Knase_C"/>
</dbReference>
<dbReference type="SUPFAM" id="SSF50800">
    <property type="entry name" value="PK beta-barrel domain-like"/>
    <property type="match status" value="1"/>
</dbReference>
<dbReference type="SUPFAM" id="SSF51621">
    <property type="entry name" value="Phosphoenolpyruvate/pyruvate domain"/>
    <property type="match status" value="1"/>
</dbReference>
<comment type="catalytic activity">
    <reaction evidence="13">
        <text>pyruvate + ATP = phosphoenolpyruvate + ADP + H(+)</text>
        <dbReference type="Rhea" id="RHEA:18157"/>
        <dbReference type="ChEBI" id="CHEBI:15361"/>
        <dbReference type="ChEBI" id="CHEBI:15378"/>
        <dbReference type="ChEBI" id="CHEBI:30616"/>
        <dbReference type="ChEBI" id="CHEBI:58702"/>
        <dbReference type="ChEBI" id="CHEBI:456216"/>
        <dbReference type="EC" id="2.7.1.40"/>
    </reaction>
</comment>
<dbReference type="FunFam" id="2.40.33.10:FF:000001">
    <property type="entry name" value="Pyruvate kinase"/>
    <property type="match status" value="1"/>
</dbReference>
<dbReference type="InterPro" id="IPR015813">
    <property type="entry name" value="Pyrv/PenolPyrv_kinase-like_dom"/>
</dbReference>
<feature type="domain" description="Pyruvate kinase C-terminal" evidence="15">
    <location>
        <begin position="361"/>
        <end position="473"/>
    </location>
</feature>
<evidence type="ECO:0000256" key="4">
    <source>
        <dbReference type="ARBA" id="ARBA00022679"/>
    </source>
</evidence>
<dbReference type="AlphaFoldDB" id="A0A7Y9QWT6"/>
<dbReference type="Gene3D" id="2.40.33.10">
    <property type="entry name" value="PK beta-barrel domain-like"/>
    <property type="match status" value="1"/>
</dbReference>
<proteinExistence type="inferred from homology"/>
<evidence type="ECO:0000313" key="16">
    <source>
        <dbReference type="EMBL" id="NYG32917.1"/>
    </source>
</evidence>
<evidence type="ECO:0000256" key="11">
    <source>
        <dbReference type="ARBA" id="ARBA00023317"/>
    </source>
</evidence>
<dbReference type="EC" id="2.7.1.40" evidence="3 12"/>
<dbReference type="Gene3D" id="3.40.1380.20">
    <property type="entry name" value="Pyruvate kinase, C-terminal domain"/>
    <property type="match status" value="1"/>
</dbReference>
<evidence type="ECO:0000256" key="7">
    <source>
        <dbReference type="ARBA" id="ARBA00022777"/>
    </source>
</evidence>
<comment type="pathway">
    <text evidence="1 13">Carbohydrate degradation; glycolysis; pyruvate from D-glyceraldehyde 3-phosphate: step 5/5.</text>
</comment>
<dbReference type="GO" id="GO:0000287">
    <property type="term" value="F:magnesium ion binding"/>
    <property type="evidence" value="ECO:0007669"/>
    <property type="project" value="UniProtKB-UniRule"/>
</dbReference>
<dbReference type="Pfam" id="PF02887">
    <property type="entry name" value="PK_C"/>
    <property type="match status" value="1"/>
</dbReference>
<evidence type="ECO:0000259" key="15">
    <source>
        <dbReference type="Pfam" id="PF02887"/>
    </source>
</evidence>
<evidence type="ECO:0000256" key="10">
    <source>
        <dbReference type="ARBA" id="ARBA00023152"/>
    </source>
</evidence>
<keyword evidence="11 16" id="KW-0670">Pyruvate</keyword>
<feature type="domain" description="Pyruvate kinase barrel" evidence="14">
    <location>
        <begin position="3"/>
        <end position="328"/>
    </location>
</feature>
<organism evidence="16 17">
    <name type="scientific">Sphaerotilus montanus</name>
    <dbReference type="NCBI Taxonomy" id="522889"/>
    <lineage>
        <taxon>Bacteria</taxon>
        <taxon>Pseudomonadati</taxon>
        <taxon>Pseudomonadota</taxon>
        <taxon>Betaproteobacteria</taxon>
        <taxon>Burkholderiales</taxon>
        <taxon>Sphaerotilaceae</taxon>
        <taxon>Sphaerotilus</taxon>
    </lineage>
</organism>
<dbReference type="GO" id="GO:0016301">
    <property type="term" value="F:kinase activity"/>
    <property type="evidence" value="ECO:0007669"/>
    <property type="project" value="UniProtKB-KW"/>
</dbReference>
<dbReference type="InterPro" id="IPR015793">
    <property type="entry name" value="Pyrv_Knase_brl"/>
</dbReference>
<dbReference type="NCBIfam" id="TIGR01064">
    <property type="entry name" value="pyruv_kin"/>
    <property type="match status" value="1"/>
</dbReference>
<dbReference type="RefSeq" id="WP_179633743.1">
    <property type="nucleotide sequence ID" value="NZ_CAXYYM010000066.1"/>
</dbReference>
<evidence type="ECO:0000256" key="2">
    <source>
        <dbReference type="ARBA" id="ARBA00008663"/>
    </source>
</evidence>
<dbReference type="NCBIfam" id="NF004978">
    <property type="entry name" value="PRK06354.1"/>
    <property type="match status" value="1"/>
</dbReference>
<evidence type="ECO:0000256" key="9">
    <source>
        <dbReference type="ARBA" id="ARBA00022842"/>
    </source>
</evidence>
<dbReference type="InterPro" id="IPR001697">
    <property type="entry name" value="Pyr_Knase"/>
</dbReference>
<dbReference type="GO" id="GO:0005524">
    <property type="term" value="F:ATP binding"/>
    <property type="evidence" value="ECO:0007669"/>
    <property type="project" value="UniProtKB-KW"/>
</dbReference>
<keyword evidence="6" id="KW-0547">Nucleotide-binding</keyword>
<evidence type="ECO:0000256" key="12">
    <source>
        <dbReference type="NCBIfam" id="TIGR01064"/>
    </source>
</evidence>
<dbReference type="EMBL" id="JACCFH010000001">
    <property type="protein sequence ID" value="NYG32917.1"/>
    <property type="molecule type" value="Genomic_DNA"/>
</dbReference>
<protein>
    <recommendedName>
        <fullName evidence="3 12">Pyruvate kinase</fullName>
        <ecNumber evidence="3 12">2.7.1.40</ecNumber>
    </recommendedName>
</protein>
<keyword evidence="8" id="KW-0067">ATP-binding</keyword>
<dbReference type="PRINTS" id="PR01050">
    <property type="entry name" value="PYRUVTKNASE"/>
</dbReference>
<evidence type="ECO:0000256" key="3">
    <source>
        <dbReference type="ARBA" id="ARBA00012142"/>
    </source>
</evidence>
<keyword evidence="9 13" id="KW-0460">Magnesium</keyword>
<dbReference type="InterPro" id="IPR015806">
    <property type="entry name" value="Pyrv_Knase_insert_dom_sf"/>
</dbReference>
<evidence type="ECO:0000256" key="6">
    <source>
        <dbReference type="ARBA" id="ARBA00022741"/>
    </source>
</evidence>
<dbReference type="SUPFAM" id="SSF52935">
    <property type="entry name" value="PK C-terminal domain-like"/>
    <property type="match status" value="1"/>
</dbReference>